<dbReference type="EMBL" id="JBGGTQ010000005">
    <property type="protein sequence ID" value="MEZ0492860.1"/>
    <property type="molecule type" value="Genomic_DNA"/>
</dbReference>
<evidence type="ECO:0000313" key="2">
    <source>
        <dbReference type="EMBL" id="MEZ0492860.1"/>
    </source>
</evidence>
<accession>A0ABV4I2F2</accession>
<gene>
    <name evidence="2" type="ORF">AB2L28_11505</name>
</gene>
<organism evidence="2 3">
    <name type="scientific">Kineococcus mangrovi</name>
    <dbReference type="NCBI Taxonomy" id="1660183"/>
    <lineage>
        <taxon>Bacteria</taxon>
        <taxon>Bacillati</taxon>
        <taxon>Actinomycetota</taxon>
        <taxon>Actinomycetes</taxon>
        <taxon>Kineosporiales</taxon>
        <taxon>Kineosporiaceae</taxon>
        <taxon>Kineococcus</taxon>
    </lineage>
</organism>
<dbReference type="RefSeq" id="WP_370718927.1">
    <property type="nucleotide sequence ID" value="NZ_JBGGTQ010000005.1"/>
</dbReference>
<dbReference type="Gene3D" id="2.30.110.10">
    <property type="entry name" value="Electron Transport, Fmn-binding Protein, Chain A"/>
    <property type="match status" value="1"/>
</dbReference>
<evidence type="ECO:0000313" key="3">
    <source>
        <dbReference type="Proteomes" id="UP001566476"/>
    </source>
</evidence>
<dbReference type="Proteomes" id="UP001566476">
    <property type="component" value="Unassembled WGS sequence"/>
</dbReference>
<dbReference type="SUPFAM" id="SSF50475">
    <property type="entry name" value="FMN-binding split barrel"/>
    <property type="match status" value="1"/>
</dbReference>
<feature type="region of interest" description="Disordered" evidence="1">
    <location>
        <begin position="125"/>
        <end position="146"/>
    </location>
</feature>
<reference evidence="2 3" key="1">
    <citation type="submission" date="2024-07" db="EMBL/GenBank/DDBJ databases">
        <authorList>
            <person name="Thanompreechachai J."/>
            <person name="Duangmal K."/>
        </authorList>
    </citation>
    <scope>NUCLEOTIDE SEQUENCE [LARGE SCALE GENOMIC DNA]</scope>
    <source>
        <strain evidence="2 3">TBRC 1896</strain>
    </source>
</reference>
<protein>
    <submittedName>
        <fullName evidence="2">Pyridoxamine 5'-phosphate oxidase family protein</fullName>
    </submittedName>
</protein>
<evidence type="ECO:0000256" key="1">
    <source>
        <dbReference type="SAM" id="MobiDB-lite"/>
    </source>
</evidence>
<comment type="caution">
    <text evidence="2">The sequence shown here is derived from an EMBL/GenBank/DDBJ whole genome shotgun (WGS) entry which is preliminary data.</text>
</comment>
<dbReference type="InterPro" id="IPR012349">
    <property type="entry name" value="Split_barrel_FMN-bd"/>
</dbReference>
<dbReference type="Pfam" id="PF12900">
    <property type="entry name" value="Pyridox_ox_2"/>
    <property type="match status" value="1"/>
</dbReference>
<name>A0ABV4I2F2_9ACTN</name>
<sequence>MHCSSALPPRDCRRLLGSSGNGRAVFTEAALPAVLPTEYVVWGDRVWFPVPVGSSLRHHVDGAVLAYHVDHVEPSERSGWSVTVVGPCRTVPRPHSPTAACRLVEGTDHRLLALDMAHFTGRELGRAELPGPARAPGDPLDALRPA</sequence>
<proteinExistence type="predicted"/>
<dbReference type="InterPro" id="IPR024747">
    <property type="entry name" value="Pyridox_Oxase-rel"/>
</dbReference>
<keyword evidence="3" id="KW-1185">Reference proteome</keyword>